<gene>
    <name evidence="8" type="ORF">IO98_21325</name>
</gene>
<keyword evidence="3 6" id="KW-0812">Transmembrane</keyword>
<evidence type="ECO:0000256" key="1">
    <source>
        <dbReference type="ARBA" id="ARBA00004651"/>
    </source>
</evidence>
<keyword evidence="9" id="KW-1185">Reference proteome</keyword>
<dbReference type="Proteomes" id="UP000028525">
    <property type="component" value="Unassembled WGS sequence"/>
</dbReference>
<feature type="transmembrane region" description="Helical" evidence="6">
    <location>
        <begin position="643"/>
        <end position="663"/>
    </location>
</feature>
<evidence type="ECO:0000256" key="4">
    <source>
        <dbReference type="ARBA" id="ARBA00022989"/>
    </source>
</evidence>
<reference evidence="8 9" key="1">
    <citation type="submission" date="2014-07" db="EMBL/GenBank/DDBJ databases">
        <title>Draft genome of Clostridium celerecrescens 152B isolated from sediments associated with methane hydrate from Krishna Godavari basin.</title>
        <authorList>
            <person name="Honkalas V.S."/>
            <person name="Dabir A.P."/>
            <person name="Arora P."/>
            <person name="Dhakephalkar P.K."/>
        </authorList>
    </citation>
    <scope>NUCLEOTIDE SEQUENCE [LARGE SCALE GENOMIC DNA]</scope>
    <source>
        <strain evidence="8 9">152B</strain>
    </source>
</reference>
<dbReference type="STRING" id="29354.IO98_21325"/>
<dbReference type="PANTHER" id="PTHR30287">
    <property type="entry name" value="MEMBRANE COMPONENT OF PREDICTED ABC SUPERFAMILY METABOLITE UPTAKE TRANSPORTER"/>
    <property type="match status" value="1"/>
</dbReference>
<dbReference type="AlphaFoldDB" id="A0A084JEB1"/>
<keyword evidence="4 6" id="KW-1133">Transmembrane helix</keyword>
<dbReference type="OrthoDB" id="9766372at2"/>
<feature type="domain" description="ABC3 transporter permease C-terminal" evidence="7">
    <location>
        <begin position="254"/>
        <end position="359"/>
    </location>
</feature>
<feature type="transmembrane region" description="Helical" evidence="6">
    <location>
        <begin position="342"/>
        <end position="362"/>
    </location>
</feature>
<dbReference type="RefSeq" id="WP_038284291.1">
    <property type="nucleotide sequence ID" value="NZ_JPME01000036.1"/>
</dbReference>
<accession>A0A084JEB1</accession>
<comment type="subcellular location">
    <subcellularLocation>
        <location evidence="1">Cell membrane</location>
        <topology evidence="1">Multi-pass membrane protein</topology>
    </subcellularLocation>
</comment>
<keyword evidence="5 6" id="KW-0472">Membrane</keyword>
<dbReference type="InterPro" id="IPR038766">
    <property type="entry name" value="Membrane_comp_ABC_pdt"/>
</dbReference>
<keyword evidence="2" id="KW-1003">Cell membrane</keyword>
<evidence type="ECO:0000313" key="8">
    <source>
        <dbReference type="EMBL" id="KEZ87295.1"/>
    </source>
</evidence>
<dbReference type="Pfam" id="PF02687">
    <property type="entry name" value="FtsX"/>
    <property type="match status" value="2"/>
</dbReference>
<name>A0A084JEB1_9FIRM</name>
<comment type="caution">
    <text evidence="8">The sequence shown here is derived from an EMBL/GenBank/DDBJ whole genome shotgun (WGS) entry which is preliminary data.</text>
</comment>
<protein>
    <submittedName>
        <fullName evidence="8">ABC transporter permease</fullName>
    </submittedName>
</protein>
<feature type="domain" description="ABC3 transporter permease C-terminal" evidence="7">
    <location>
        <begin position="647"/>
        <end position="759"/>
    </location>
</feature>
<evidence type="ECO:0000256" key="6">
    <source>
        <dbReference type="SAM" id="Phobius"/>
    </source>
</evidence>
<feature type="transmembrane region" description="Helical" evidence="6">
    <location>
        <begin position="301"/>
        <end position="322"/>
    </location>
</feature>
<dbReference type="GO" id="GO:0005886">
    <property type="term" value="C:plasma membrane"/>
    <property type="evidence" value="ECO:0007669"/>
    <property type="project" value="UniProtKB-SubCell"/>
</dbReference>
<feature type="transmembrane region" description="Helical" evidence="6">
    <location>
        <begin position="248"/>
        <end position="272"/>
    </location>
</feature>
<sequence>MYRKIIINDVKKSKLITITITAFILLAAMLTSLAAILSVNLFSAINNMMLRAETPHFMQMHSGDIDMERLSAFADTENNVEDFQVLPFLNIEGAEIVIGENSLAGSVQDNGLSVQSRRFDFLLGLNGNIIYPAKGEIYVPIYYMKQGLAGIGDTITIHGGSFTVAGFLRDSQMNASMVSSKRFLINESDFEKVKKFGKLEYLIEFRLRDSSAVSAFESGYIAAGLPTNGPPAITHSLFKLVNALDDGMMIAMLILISVLVIVINFLCIRFTLLAKVEEDYREIGVLKAIGLQVGSIKKLYLAKYGAIAGTACIAGFILSLFAKEPLMENIRLYMGESGSSGLGTVFGMIGAGIIFLVVVLYVNGVLCRFKKVSAAEAIRFGASQSGAKLAKSFRLSCSGGLPPNIFLGIQDVLARKKLYSTMLLVLVISSFLMIVPQNTYNTISQRNFMTYMGIGECDMRIDIQQTEDIARKTAEIAAAMARDTDIKKYTVLTSYMFDMKMEDSTTEKLKVELGDQSAFPIEYSAGRAPQRESEIAISSLVAGDLEKGLNDIIVLNIDGQEKRLTISGIYSDITNGGKTAKAVFKTSKDSILWSIIPVKLQADAATDQKITGYKEQFSYAKVSDIDEYIGQTFGGITDAVKKASYAAIAAAAILTVLVTLLFMKMLVTKDRYPIAVLKSLGFKNEDICRQYMVRSAIVLAAGVLIGTALANTLGELVGVSLISSFGASTFRFDINPLFAYLFSPVLMAVCVYLAARFGISEISGLKISEYRKE</sequence>
<dbReference type="PANTHER" id="PTHR30287:SF2">
    <property type="entry name" value="BLL1001 PROTEIN"/>
    <property type="match status" value="1"/>
</dbReference>
<dbReference type="InterPro" id="IPR003838">
    <property type="entry name" value="ABC3_permease_C"/>
</dbReference>
<feature type="transmembrane region" description="Helical" evidence="6">
    <location>
        <begin position="418"/>
        <end position="436"/>
    </location>
</feature>
<evidence type="ECO:0000256" key="2">
    <source>
        <dbReference type="ARBA" id="ARBA00022475"/>
    </source>
</evidence>
<evidence type="ECO:0000256" key="5">
    <source>
        <dbReference type="ARBA" id="ARBA00023136"/>
    </source>
</evidence>
<organism evidence="8 9">
    <name type="scientific">Lacrimispora celerecrescens</name>
    <dbReference type="NCBI Taxonomy" id="29354"/>
    <lineage>
        <taxon>Bacteria</taxon>
        <taxon>Bacillati</taxon>
        <taxon>Bacillota</taxon>
        <taxon>Clostridia</taxon>
        <taxon>Lachnospirales</taxon>
        <taxon>Lachnospiraceae</taxon>
        <taxon>Lacrimispora</taxon>
    </lineage>
</organism>
<proteinExistence type="predicted"/>
<evidence type="ECO:0000313" key="9">
    <source>
        <dbReference type="Proteomes" id="UP000028525"/>
    </source>
</evidence>
<feature type="transmembrane region" description="Helical" evidence="6">
    <location>
        <begin position="697"/>
        <end position="725"/>
    </location>
</feature>
<evidence type="ECO:0000259" key="7">
    <source>
        <dbReference type="Pfam" id="PF02687"/>
    </source>
</evidence>
<feature type="transmembrane region" description="Helical" evidence="6">
    <location>
        <begin position="737"/>
        <end position="755"/>
    </location>
</feature>
<dbReference type="EMBL" id="JPME01000036">
    <property type="protein sequence ID" value="KEZ87295.1"/>
    <property type="molecule type" value="Genomic_DNA"/>
</dbReference>
<evidence type="ECO:0000256" key="3">
    <source>
        <dbReference type="ARBA" id="ARBA00022692"/>
    </source>
</evidence>